<organism evidence="3">
    <name type="scientific">Ananas comosus var. bracteatus</name>
    <name type="common">red pineapple</name>
    <dbReference type="NCBI Taxonomy" id="296719"/>
    <lineage>
        <taxon>Eukaryota</taxon>
        <taxon>Viridiplantae</taxon>
        <taxon>Streptophyta</taxon>
        <taxon>Embryophyta</taxon>
        <taxon>Tracheophyta</taxon>
        <taxon>Spermatophyta</taxon>
        <taxon>Magnoliopsida</taxon>
        <taxon>Liliopsida</taxon>
        <taxon>Poales</taxon>
        <taxon>Bromeliaceae</taxon>
        <taxon>Bromelioideae</taxon>
        <taxon>Ananas</taxon>
    </lineage>
</organism>
<name>A0A6V7NEF3_ANACO</name>
<proteinExistence type="predicted"/>
<feature type="region of interest" description="Disordered" evidence="1">
    <location>
        <begin position="116"/>
        <end position="155"/>
    </location>
</feature>
<evidence type="ECO:0000256" key="1">
    <source>
        <dbReference type="SAM" id="MobiDB-lite"/>
    </source>
</evidence>
<feature type="compositionally biased region" description="Basic and acidic residues" evidence="1">
    <location>
        <begin position="116"/>
        <end position="126"/>
    </location>
</feature>
<dbReference type="EMBL" id="LR862129">
    <property type="protein sequence ID" value="CAD1816973.1"/>
    <property type="molecule type" value="Genomic_DNA"/>
</dbReference>
<dbReference type="Pfam" id="PF03732">
    <property type="entry name" value="Retrotrans_gag"/>
    <property type="match status" value="1"/>
</dbReference>
<reference evidence="3" key="1">
    <citation type="submission" date="2020-07" db="EMBL/GenBank/DDBJ databases">
        <authorList>
            <person name="Lin J."/>
        </authorList>
    </citation>
    <scope>NUCLEOTIDE SEQUENCE</scope>
</reference>
<protein>
    <recommendedName>
        <fullName evidence="2">Retrotransposon gag domain-containing protein</fullName>
    </recommendedName>
</protein>
<evidence type="ECO:0000259" key="2">
    <source>
        <dbReference type="Pfam" id="PF03732"/>
    </source>
</evidence>
<accession>A0A6V7NEF3</accession>
<dbReference type="AlphaFoldDB" id="A0A6V7NEF3"/>
<dbReference type="InterPro" id="IPR005162">
    <property type="entry name" value="Retrotrans_gag_dom"/>
</dbReference>
<evidence type="ECO:0000313" key="3">
    <source>
        <dbReference type="EMBL" id="CAD1816973.1"/>
    </source>
</evidence>
<feature type="domain" description="Retrotransposon gag" evidence="2">
    <location>
        <begin position="57"/>
        <end position="116"/>
    </location>
</feature>
<gene>
    <name evidence="3" type="ORF">CB5_LOCUS184</name>
</gene>
<sequence length="155" mass="18839">MEAEREHALVALVMFKKFNPPVLDWEKVEPWMMESWIDSIETLFKDVYALEKDKVHLATHYLEKAAKVWWKPVKRDRSSDLPPMLWEEFRRLMFANYFPDTEKRKLQDKFRKLRQDKFRKLSRPEPDPFGGSRASNRRRTDRASPVRPRLNNKYQ</sequence>